<feature type="domain" description="DUF8212" evidence="2">
    <location>
        <begin position="230"/>
        <end position="264"/>
    </location>
</feature>
<dbReference type="PANTHER" id="PTHR10622">
    <property type="entry name" value="HET DOMAIN-CONTAINING PROTEIN"/>
    <property type="match status" value="1"/>
</dbReference>
<feature type="domain" description="Heterokaryon incompatibility" evidence="1">
    <location>
        <begin position="22"/>
        <end position="117"/>
    </location>
</feature>
<dbReference type="Pfam" id="PF06985">
    <property type="entry name" value="HET"/>
    <property type="match status" value="1"/>
</dbReference>
<organism evidence="3 4">
    <name type="scientific">Fonsecaea multimorphosa CBS 102226</name>
    <dbReference type="NCBI Taxonomy" id="1442371"/>
    <lineage>
        <taxon>Eukaryota</taxon>
        <taxon>Fungi</taxon>
        <taxon>Dikarya</taxon>
        <taxon>Ascomycota</taxon>
        <taxon>Pezizomycotina</taxon>
        <taxon>Eurotiomycetes</taxon>
        <taxon>Chaetothyriomycetidae</taxon>
        <taxon>Chaetothyriales</taxon>
        <taxon>Herpotrichiellaceae</taxon>
        <taxon>Fonsecaea</taxon>
    </lineage>
</organism>
<dbReference type="GeneID" id="27709864"/>
<evidence type="ECO:0000313" key="3">
    <source>
        <dbReference type="EMBL" id="KIY00433.1"/>
    </source>
</evidence>
<dbReference type="OrthoDB" id="674604at2759"/>
<keyword evidence="4" id="KW-1185">Reference proteome</keyword>
<dbReference type="PANTHER" id="PTHR10622:SF10">
    <property type="entry name" value="HET DOMAIN-CONTAINING PROTEIN"/>
    <property type="match status" value="1"/>
</dbReference>
<dbReference type="InterPro" id="IPR010730">
    <property type="entry name" value="HET"/>
</dbReference>
<protein>
    <submittedName>
        <fullName evidence="3">Uncharacterized protein</fullName>
    </submittedName>
</protein>
<reference evidence="3 4" key="1">
    <citation type="submission" date="2015-01" db="EMBL/GenBank/DDBJ databases">
        <title>The Genome Sequence of Fonsecaea multimorphosa CBS 102226.</title>
        <authorList>
            <consortium name="The Broad Institute Genomics Platform"/>
            <person name="Cuomo C."/>
            <person name="de Hoog S."/>
            <person name="Gorbushina A."/>
            <person name="Stielow B."/>
            <person name="Teixiera M."/>
            <person name="Abouelleil A."/>
            <person name="Chapman S.B."/>
            <person name="Priest M."/>
            <person name="Young S.K."/>
            <person name="Wortman J."/>
            <person name="Nusbaum C."/>
            <person name="Birren B."/>
        </authorList>
    </citation>
    <scope>NUCLEOTIDE SEQUENCE [LARGE SCALE GENOMIC DNA]</scope>
    <source>
        <strain evidence="3 4">CBS 102226</strain>
    </source>
</reference>
<dbReference type="Pfam" id="PF26640">
    <property type="entry name" value="DUF8212"/>
    <property type="match status" value="1"/>
</dbReference>
<evidence type="ECO:0000259" key="1">
    <source>
        <dbReference type="Pfam" id="PF06985"/>
    </source>
</evidence>
<dbReference type="RefSeq" id="XP_016634555.1">
    <property type="nucleotide sequence ID" value="XM_016774628.1"/>
</dbReference>
<name>A0A0D2K3R2_9EURO</name>
<dbReference type="InterPro" id="IPR058525">
    <property type="entry name" value="DUF8212"/>
</dbReference>
<sequence length="699" mass="80088">MRLVNARTKQVSQPFCSDIPPYAILSHTWRSEEISFQDMRNLEQNPDQHSSRLFSQEGFKKIEGCCERALRDDLGWIWIDSCCIDKNSSSELSEAINSMFKWYRDAKTCYAYLSDVGDGENPRNDGSTFRHSRWFTRGWTLQELLVPPKLIFFSKTWAPIGERKMLSDVIQDITSISQEFQSPGSIFEVSIAQRMSWAARRSTTREEDIAYCLLGLFDVNMPLLYGEGRKAFRRLQEEIIKQSNDESIFAWGLYQIDESNSDAAHTGALALSPSDFLGCGDIVKCKAWKPRHTVSFELTKKGLRMEIPLAYQQLPPGESNIADQEQIVGLLNCRRRDDLSNVIAIPFGRPYNGDSQKYFIRDGDLNLINRHRDLPARFFTDRLFGAAMFHTIYVRVASGLVNGDRRKQHLSTCDGILCLWAMIEMPPDITYQILHAGGSWDVQCQGKDIMIHMQEQNEENCLGAANSIYIHCRYKDSRTHFSGHDFMVKAELSMRSNLFSNLIKSLDELWSGTSRIRKPKVQCQVTSVPWNSDPCPSDIERLHHLPWAQKATLAEQMVAVKVTKRRVMGLEMHVAAFRFGHEASASERLKILGRSVRNKMSTVLHRIIVLILMRRVTLPQGVFLSDNAVIRIVSSLIITAMYFDEFAFLTFNKMQVARMGLWMMSGAIVRFILVMERRQLVSPFFLDAPRPHSIMLTTV</sequence>
<proteinExistence type="predicted"/>
<evidence type="ECO:0000313" key="4">
    <source>
        <dbReference type="Proteomes" id="UP000053411"/>
    </source>
</evidence>
<evidence type="ECO:0000259" key="2">
    <source>
        <dbReference type="Pfam" id="PF26640"/>
    </source>
</evidence>
<gene>
    <name evidence="3" type="ORF">Z520_04118</name>
</gene>
<dbReference type="Proteomes" id="UP000053411">
    <property type="component" value="Unassembled WGS sequence"/>
</dbReference>
<dbReference type="STRING" id="1442371.A0A0D2K3R2"/>
<accession>A0A0D2K3R2</accession>
<dbReference type="EMBL" id="KN848067">
    <property type="protein sequence ID" value="KIY00433.1"/>
    <property type="molecule type" value="Genomic_DNA"/>
</dbReference>
<dbReference type="VEuPathDB" id="FungiDB:Z520_04118"/>
<dbReference type="AlphaFoldDB" id="A0A0D2K3R2"/>